<dbReference type="InterPro" id="IPR051680">
    <property type="entry name" value="ATP-dep_Glu-Cys_Ligase-2"/>
</dbReference>
<protein>
    <recommendedName>
        <fullName evidence="1">DUF403 domain-containing protein</fullName>
    </recommendedName>
</protein>
<dbReference type="PANTHER" id="PTHR34595:SF7">
    <property type="entry name" value="SLL1039 PROTEIN"/>
    <property type="match status" value="1"/>
</dbReference>
<feature type="domain" description="DUF403" evidence="1">
    <location>
        <begin position="1"/>
        <end position="340"/>
    </location>
</feature>
<dbReference type="KEGG" id="tim:GMBLW1_40650"/>
<dbReference type="InParanoid" id="A0A6C2YTR2"/>
<dbReference type="AlphaFoldDB" id="A0A6C2YTR2"/>
<organism evidence="2">
    <name type="scientific">Tuwongella immobilis</name>
    <dbReference type="NCBI Taxonomy" id="692036"/>
    <lineage>
        <taxon>Bacteria</taxon>
        <taxon>Pseudomonadati</taxon>
        <taxon>Planctomycetota</taxon>
        <taxon>Planctomycetia</taxon>
        <taxon>Gemmatales</taxon>
        <taxon>Gemmataceae</taxon>
        <taxon>Tuwongella</taxon>
    </lineage>
</organism>
<name>A0A6C2YTR2_9BACT</name>
<evidence type="ECO:0000313" key="3">
    <source>
        <dbReference type="Proteomes" id="UP000464378"/>
    </source>
</evidence>
<dbReference type="EMBL" id="LR586016">
    <property type="protein sequence ID" value="VIP05128.1"/>
    <property type="molecule type" value="Genomic_DNA"/>
</dbReference>
<dbReference type="Proteomes" id="UP000464378">
    <property type="component" value="Chromosome"/>
</dbReference>
<reference evidence="2" key="1">
    <citation type="submission" date="2019-04" db="EMBL/GenBank/DDBJ databases">
        <authorList>
            <consortium name="Science for Life Laboratories"/>
        </authorList>
    </citation>
    <scope>NUCLEOTIDE SEQUENCE</scope>
    <source>
        <strain evidence="2">MBLW1</strain>
    </source>
</reference>
<dbReference type="RefSeq" id="WP_162660143.1">
    <property type="nucleotide sequence ID" value="NZ_LR593887.1"/>
</dbReference>
<evidence type="ECO:0000313" key="2">
    <source>
        <dbReference type="EMBL" id="VIP05128.1"/>
    </source>
</evidence>
<dbReference type="Pfam" id="PF04168">
    <property type="entry name" value="Alpha-E"/>
    <property type="match status" value="1"/>
</dbReference>
<sequence length="342" mass="38452">MLSRVAENLYWISRYVERAEYLARLLDDAYQLELEASTNTSSPRPLDNVMTILDCQAAFQKRHPVPPSDPVELRDAILRFLTFDRNSFYSIRAMVGRGRENARGTQETLTAESWAQLNKLFLYLSSSKANERFEASAARFFTHIRRECMMFSAIIDSTLSRSEAYHFLQVGRYLERVDMLSRILNVHCSALALSPTVAAVGASSHIEGASLGGSAPPADMGPTLMHWTALLRSCSAYESYLREAHVQVAPAKVIRFLLLESDFPRSMRFGVMRCLESLRAIAGNGNSIYGTGAERHLGRLDSELRYMDIDEILQRGIGTFLASVQECCGLVGRDIHLAYFRT</sequence>
<dbReference type="EMBL" id="LR593887">
    <property type="protein sequence ID" value="VTS07612.1"/>
    <property type="molecule type" value="Genomic_DNA"/>
</dbReference>
<dbReference type="PANTHER" id="PTHR34595">
    <property type="entry name" value="BLR5612 PROTEIN"/>
    <property type="match status" value="1"/>
</dbReference>
<proteinExistence type="predicted"/>
<accession>A0A6C2YTR2</accession>
<dbReference type="InterPro" id="IPR007296">
    <property type="entry name" value="DUF403"/>
</dbReference>
<evidence type="ECO:0000259" key="1">
    <source>
        <dbReference type="Pfam" id="PF04168"/>
    </source>
</evidence>
<gene>
    <name evidence="2" type="ORF">GMBLW1_40650</name>
</gene>
<keyword evidence="3" id="KW-1185">Reference proteome</keyword>